<organism evidence="7 8">
    <name type="scientific">Littorina saxatilis</name>
    <dbReference type="NCBI Taxonomy" id="31220"/>
    <lineage>
        <taxon>Eukaryota</taxon>
        <taxon>Metazoa</taxon>
        <taxon>Spiralia</taxon>
        <taxon>Lophotrochozoa</taxon>
        <taxon>Mollusca</taxon>
        <taxon>Gastropoda</taxon>
        <taxon>Caenogastropoda</taxon>
        <taxon>Littorinimorpha</taxon>
        <taxon>Littorinoidea</taxon>
        <taxon>Littorinidae</taxon>
        <taxon>Littorina</taxon>
    </lineage>
</organism>
<evidence type="ECO:0000313" key="7">
    <source>
        <dbReference type="EMBL" id="KAK7090076.1"/>
    </source>
</evidence>
<dbReference type="InterPro" id="IPR036719">
    <property type="entry name" value="Neuro-gated_channel_TM_sf"/>
</dbReference>
<dbReference type="InterPro" id="IPR036734">
    <property type="entry name" value="Neur_chan_lig-bd_sf"/>
</dbReference>
<keyword evidence="3 5" id="KW-1133">Transmembrane helix</keyword>
<keyword evidence="4 5" id="KW-0472">Membrane</keyword>
<feature type="transmembrane region" description="Helical" evidence="5">
    <location>
        <begin position="209"/>
        <end position="230"/>
    </location>
</feature>
<sequence>MAEFPVIQMQKSTVQLLQSKEAREVQLRVVYIKLDEIVTIQEQFSGIVFLRARWREPTLDNTTVRDVDKVNWAACWDPKLDIQNVKGEPKASKWRELEFGPNGEVYVVERLRVKGAFAEQMELAHFPFDLQDLSVLVTSELKEHEIHLVEDEHDISIVDINAFADDQEWDLHPCVWTEPKVTVKSEYTQFAHSKPGLYFKCCATRLAGYFVWNIMFVMSVISLLSLVTFAVSRTLPQNRIQLSFILMLASVTFKFAASNSVPKISYLTHLDRYILSLFIFTFLIAAWHGVVTRWKDYPNVQEDLDFWAFVCFIILYVLIHVGFIIIMMFSGYRRRSFLIAREQEYTERAANLTGKLTSKKKKTGGLRRGLARVGFV</sequence>
<dbReference type="EMBL" id="JBAMIC010000024">
    <property type="protein sequence ID" value="KAK7090076.1"/>
    <property type="molecule type" value="Genomic_DNA"/>
</dbReference>
<feature type="transmembrane region" description="Helical" evidence="5">
    <location>
        <begin position="273"/>
        <end position="294"/>
    </location>
</feature>
<evidence type="ECO:0000256" key="4">
    <source>
        <dbReference type="ARBA" id="ARBA00023136"/>
    </source>
</evidence>
<comment type="caution">
    <text evidence="7">The sequence shown here is derived from an EMBL/GenBank/DDBJ whole genome shotgun (WGS) entry which is preliminary data.</text>
</comment>
<gene>
    <name evidence="7" type="ORF">V1264_009926</name>
</gene>
<dbReference type="Proteomes" id="UP001374579">
    <property type="component" value="Unassembled WGS sequence"/>
</dbReference>
<dbReference type="InterPro" id="IPR006201">
    <property type="entry name" value="Neur_channel"/>
</dbReference>
<reference evidence="7 8" key="1">
    <citation type="submission" date="2024-02" db="EMBL/GenBank/DDBJ databases">
        <title>Chromosome-scale genome assembly of the rough periwinkle Littorina saxatilis.</title>
        <authorList>
            <person name="De Jode A."/>
            <person name="Faria R."/>
            <person name="Formenti G."/>
            <person name="Sims Y."/>
            <person name="Smith T.P."/>
            <person name="Tracey A."/>
            <person name="Wood J.M.D."/>
            <person name="Zagrodzka Z.B."/>
            <person name="Johannesson K."/>
            <person name="Butlin R.K."/>
            <person name="Leder E.H."/>
        </authorList>
    </citation>
    <scope>NUCLEOTIDE SEQUENCE [LARGE SCALE GENOMIC DNA]</scope>
    <source>
        <strain evidence="7">Snail1</strain>
        <tissue evidence="7">Muscle</tissue>
    </source>
</reference>
<dbReference type="SUPFAM" id="SSF63712">
    <property type="entry name" value="Nicotinic receptor ligand binding domain-like"/>
    <property type="match status" value="1"/>
</dbReference>
<comment type="subcellular location">
    <subcellularLocation>
        <location evidence="1">Membrane</location>
        <topology evidence="1">Multi-pass membrane protein</topology>
    </subcellularLocation>
</comment>
<dbReference type="GO" id="GO:0004888">
    <property type="term" value="F:transmembrane signaling receptor activity"/>
    <property type="evidence" value="ECO:0007669"/>
    <property type="project" value="InterPro"/>
</dbReference>
<evidence type="ECO:0000256" key="5">
    <source>
        <dbReference type="SAM" id="Phobius"/>
    </source>
</evidence>
<dbReference type="Pfam" id="PF02931">
    <property type="entry name" value="Neur_chan_LBD"/>
    <property type="match status" value="1"/>
</dbReference>
<evidence type="ECO:0000256" key="2">
    <source>
        <dbReference type="ARBA" id="ARBA00022692"/>
    </source>
</evidence>
<dbReference type="SUPFAM" id="SSF90112">
    <property type="entry name" value="Neurotransmitter-gated ion-channel transmembrane pore"/>
    <property type="match status" value="1"/>
</dbReference>
<dbReference type="InterPro" id="IPR038050">
    <property type="entry name" value="Neuro_actylchol_rec"/>
</dbReference>
<dbReference type="Gene3D" id="2.70.170.10">
    <property type="entry name" value="Neurotransmitter-gated ion-channel ligand-binding domain"/>
    <property type="match status" value="1"/>
</dbReference>
<evidence type="ECO:0000313" key="8">
    <source>
        <dbReference type="Proteomes" id="UP001374579"/>
    </source>
</evidence>
<dbReference type="InterPro" id="IPR006202">
    <property type="entry name" value="Neur_chan_lig-bd"/>
</dbReference>
<evidence type="ECO:0000256" key="3">
    <source>
        <dbReference type="ARBA" id="ARBA00022989"/>
    </source>
</evidence>
<feature type="transmembrane region" description="Helical" evidence="5">
    <location>
        <begin position="242"/>
        <end position="261"/>
    </location>
</feature>
<proteinExistence type="predicted"/>
<dbReference type="GO" id="GO:0016020">
    <property type="term" value="C:membrane"/>
    <property type="evidence" value="ECO:0007669"/>
    <property type="project" value="UniProtKB-SubCell"/>
</dbReference>
<feature type="domain" description="Neurotransmitter-gated ion-channel ligand-binding" evidence="6">
    <location>
        <begin position="19"/>
        <end position="174"/>
    </location>
</feature>
<dbReference type="GO" id="GO:0005230">
    <property type="term" value="F:extracellular ligand-gated monoatomic ion channel activity"/>
    <property type="evidence" value="ECO:0007669"/>
    <property type="project" value="InterPro"/>
</dbReference>
<keyword evidence="2 5" id="KW-0812">Transmembrane</keyword>
<dbReference type="PANTHER" id="PTHR18945">
    <property type="entry name" value="NEUROTRANSMITTER GATED ION CHANNEL"/>
    <property type="match status" value="1"/>
</dbReference>
<evidence type="ECO:0000256" key="1">
    <source>
        <dbReference type="ARBA" id="ARBA00004141"/>
    </source>
</evidence>
<evidence type="ECO:0000259" key="6">
    <source>
        <dbReference type="Pfam" id="PF02931"/>
    </source>
</evidence>
<dbReference type="Gene3D" id="1.20.58.390">
    <property type="entry name" value="Neurotransmitter-gated ion-channel transmembrane domain"/>
    <property type="match status" value="1"/>
</dbReference>
<keyword evidence="8" id="KW-1185">Reference proteome</keyword>
<name>A0AAN9FZV2_9CAEN</name>
<dbReference type="AlphaFoldDB" id="A0AAN9FZV2"/>
<feature type="transmembrane region" description="Helical" evidence="5">
    <location>
        <begin position="306"/>
        <end position="329"/>
    </location>
</feature>
<accession>A0AAN9FZV2</accession>
<protein>
    <recommendedName>
        <fullName evidence="6">Neurotransmitter-gated ion-channel ligand-binding domain-containing protein</fullName>
    </recommendedName>
</protein>